<proteinExistence type="predicted"/>
<reference evidence="2" key="1">
    <citation type="submission" date="2018-11" db="EMBL/GenBank/DDBJ databases">
        <authorList>
            <person name="Grassa J C."/>
        </authorList>
    </citation>
    <scope>NUCLEOTIDE SEQUENCE [LARGE SCALE GENOMIC DNA]</scope>
</reference>
<sequence length="205" mass="23448">MVDWSAALVKDGTFVEGEDRELIYKIPISSTNTVDNWYWSKEASGVYTVKSAYNLIQDLKILPDPIISSGVWKSLWALKCPPKLHVGVLLGTYGDNPGEMLFGNWLQNQFNRWDREEKQLGAMLGEGDEQWCAHEENNYKINVDAATFVEKNRFGYGWVLRDARGQVLHARTRSWSGYQELSSRSSWSEGSPQLDKGIQDYKSHH</sequence>
<dbReference type="Proteomes" id="UP000596661">
    <property type="component" value="Chromosome 9"/>
</dbReference>
<organism evidence="2 3">
    <name type="scientific">Cannabis sativa</name>
    <name type="common">Hemp</name>
    <name type="synonym">Marijuana</name>
    <dbReference type="NCBI Taxonomy" id="3483"/>
    <lineage>
        <taxon>Eukaryota</taxon>
        <taxon>Viridiplantae</taxon>
        <taxon>Streptophyta</taxon>
        <taxon>Embryophyta</taxon>
        <taxon>Tracheophyta</taxon>
        <taxon>Spermatophyta</taxon>
        <taxon>Magnoliopsida</taxon>
        <taxon>eudicotyledons</taxon>
        <taxon>Gunneridae</taxon>
        <taxon>Pentapetalae</taxon>
        <taxon>rosids</taxon>
        <taxon>fabids</taxon>
        <taxon>Rosales</taxon>
        <taxon>Cannabaceae</taxon>
        <taxon>Cannabis</taxon>
    </lineage>
</organism>
<reference evidence="2" key="2">
    <citation type="submission" date="2021-03" db="UniProtKB">
        <authorList>
            <consortium name="EnsemblPlants"/>
        </authorList>
    </citation>
    <scope>IDENTIFICATION</scope>
</reference>
<name>A0A803QEM1_CANSA</name>
<protein>
    <recommendedName>
        <fullName evidence="4">RNase H type-1 domain-containing protein</fullName>
    </recommendedName>
</protein>
<keyword evidence="3" id="KW-1185">Reference proteome</keyword>
<evidence type="ECO:0000256" key="1">
    <source>
        <dbReference type="SAM" id="MobiDB-lite"/>
    </source>
</evidence>
<dbReference type="EnsemblPlants" id="evm.model.09.1495">
    <property type="protein sequence ID" value="cds.evm.model.09.1495"/>
    <property type="gene ID" value="evm.TU.09.1495"/>
</dbReference>
<evidence type="ECO:0000313" key="2">
    <source>
        <dbReference type="EnsemblPlants" id="cds.evm.model.09.1495"/>
    </source>
</evidence>
<evidence type="ECO:0008006" key="4">
    <source>
        <dbReference type="Google" id="ProtNLM"/>
    </source>
</evidence>
<dbReference type="AlphaFoldDB" id="A0A803QEM1"/>
<accession>A0A803QEM1</accession>
<dbReference type="EMBL" id="UZAU01000772">
    <property type="status" value="NOT_ANNOTATED_CDS"/>
    <property type="molecule type" value="Genomic_DNA"/>
</dbReference>
<dbReference type="Gramene" id="evm.model.09.1495">
    <property type="protein sequence ID" value="cds.evm.model.09.1495"/>
    <property type="gene ID" value="evm.TU.09.1495"/>
</dbReference>
<feature type="region of interest" description="Disordered" evidence="1">
    <location>
        <begin position="183"/>
        <end position="205"/>
    </location>
</feature>
<evidence type="ECO:0000313" key="3">
    <source>
        <dbReference type="Proteomes" id="UP000596661"/>
    </source>
</evidence>